<comment type="caution">
    <text evidence="1">The sequence shown here is derived from an EMBL/GenBank/DDBJ whole genome shotgun (WGS) entry which is preliminary data.</text>
</comment>
<evidence type="ECO:0000313" key="1">
    <source>
        <dbReference type="EMBL" id="MCW4156146.1"/>
    </source>
</evidence>
<gene>
    <name evidence="1" type="ORF">ONT23_11520</name>
</gene>
<dbReference type="AlphaFoldDB" id="A0AAW5UIY7"/>
<dbReference type="RefSeq" id="WP_264901550.1">
    <property type="nucleotide sequence ID" value="NZ_JAPDVH010000001.1"/>
</dbReference>
<reference evidence="1" key="1">
    <citation type="submission" date="2022-11" db="EMBL/GenBank/DDBJ databases">
        <title>Genomic repertoires linked with pathogenic potency of arthritogenic Prevotella copri isolated from the gut of rheumatoid arthritis patients.</title>
        <authorList>
            <person name="Nii T."/>
            <person name="Maeda Y."/>
            <person name="Motooka D."/>
            <person name="Naito M."/>
            <person name="Matsumoto Y."/>
            <person name="Ogawa T."/>
            <person name="Oguro-Igashira E."/>
            <person name="Kishikawa T."/>
            <person name="Yamashita M."/>
            <person name="Koizumi S."/>
            <person name="Kurakawa T."/>
            <person name="Okumura R."/>
            <person name="Kayama H."/>
            <person name="Murakami M."/>
            <person name="Sakaguchi T."/>
            <person name="Das B."/>
            <person name="Nakamura S."/>
            <person name="Okada Y."/>
            <person name="Kumanogoh A."/>
            <person name="Takeda K."/>
        </authorList>
    </citation>
    <scope>NUCLEOTIDE SEQUENCE</scope>
    <source>
        <strain evidence="1">H012_8</strain>
    </source>
</reference>
<proteinExistence type="predicted"/>
<protein>
    <submittedName>
        <fullName evidence="1">Uncharacterized protein</fullName>
    </submittedName>
</protein>
<accession>A0AAW5UIY7</accession>
<dbReference type="Proteomes" id="UP001209168">
    <property type="component" value="Unassembled WGS sequence"/>
</dbReference>
<dbReference type="EMBL" id="JAPDVH010000001">
    <property type="protein sequence ID" value="MCW4156146.1"/>
    <property type="molecule type" value="Genomic_DNA"/>
</dbReference>
<evidence type="ECO:0000313" key="2">
    <source>
        <dbReference type="Proteomes" id="UP001209168"/>
    </source>
</evidence>
<name>A0AAW5UIY7_9BACT</name>
<dbReference type="PROSITE" id="PS51257">
    <property type="entry name" value="PROKAR_LIPOPROTEIN"/>
    <property type="match status" value="1"/>
</dbReference>
<organism evidence="1 2">
    <name type="scientific">Segatella copri</name>
    <dbReference type="NCBI Taxonomy" id="165179"/>
    <lineage>
        <taxon>Bacteria</taxon>
        <taxon>Pseudomonadati</taxon>
        <taxon>Bacteroidota</taxon>
        <taxon>Bacteroidia</taxon>
        <taxon>Bacteroidales</taxon>
        <taxon>Prevotellaceae</taxon>
        <taxon>Segatella</taxon>
    </lineage>
</organism>
<sequence length="351" mass="38669">MKKVLFIKIIFLASICFTFTSCNNKEDIVSNSTSLIKDVRVSNQEAFWNSFDSINAIYCNKEANECAKLTRLGLRPVITGEMTTFKKNNFVGGKIADQLGKVAGGWCGKWAGGALGSLTGNPAITVLGVWGGRRIGQVTGAILCSYLAQKYLCTKHNISASIISLNLNSGNIYVDNDSMGIIHNKILCTLTKQDAKYSLPNNQIDCELVYKDCIDLLKQQGIYNDTIALDCDYKANLINFCKNSAPWISSCYEGNISGNDVLEKGAETLQKSFNVSNEDINELKKVCKGTINNNSKKSPQQINNYANDVSSLIQNNHSLNEKEKENISSSLSVGLNSSLYWDCLEKQIKDN</sequence>